<dbReference type="PANTHER" id="PTHR30446:SF0">
    <property type="entry name" value="RECOMBINATION PROTEIN RECR"/>
    <property type="match status" value="1"/>
</dbReference>
<evidence type="ECO:0000259" key="8">
    <source>
        <dbReference type="PROSITE" id="PS50880"/>
    </source>
</evidence>
<accession>A0A562VF94</accession>
<feature type="domain" description="Toprim" evidence="8">
    <location>
        <begin position="82"/>
        <end position="177"/>
    </location>
</feature>
<dbReference type="InterPro" id="IPR015967">
    <property type="entry name" value="Rcmb_RecR_Znf"/>
</dbReference>
<dbReference type="Proteomes" id="UP000319449">
    <property type="component" value="Unassembled WGS sequence"/>
</dbReference>
<dbReference type="Pfam" id="PF02132">
    <property type="entry name" value="RecR_ZnF"/>
    <property type="match status" value="1"/>
</dbReference>
<reference evidence="9 10" key="1">
    <citation type="submission" date="2019-07" db="EMBL/GenBank/DDBJ databases">
        <title>Genomic Encyclopedia of Archaeal and Bacterial Type Strains, Phase II (KMG-II): from individual species to whole genera.</title>
        <authorList>
            <person name="Goeker M."/>
        </authorList>
    </citation>
    <scope>NUCLEOTIDE SEQUENCE [LARGE SCALE GENOMIC DNA]</scope>
    <source>
        <strain evidence="9 10">ATCC BAA-1139</strain>
    </source>
</reference>
<dbReference type="NCBIfam" id="TIGR00615">
    <property type="entry name" value="recR"/>
    <property type="match status" value="1"/>
</dbReference>
<dbReference type="CDD" id="cd00080">
    <property type="entry name" value="H3TH_StructSpec-5'-nucleases"/>
    <property type="match status" value="1"/>
</dbReference>
<keyword evidence="5 7" id="KW-0233">DNA recombination</keyword>
<dbReference type="InterPro" id="IPR034137">
    <property type="entry name" value="TOPRIM_RecR"/>
</dbReference>
<dbReference type="InterPro" id="IPR023627">
    <property type="entry name" value="Rcmb_RecR"/>
</dbReference>
<gene>
    <name evidence="7" type="primary">recR</name>
    <name evidence="9" type="ORF">JN12_03344</name>
</gene>
<dbReference type="Gene3D" id="3.30.60.80">
    <property type="match status" value="1"/>
</dbReference>
<dbReference type="GO" id="GO:0006281">
    <property type="term" value="P:DNA repair"/>
    <property type="evidence" value="ECO:0007669"/>
    <property type="project" value="UniProtKB-UniRule"/>
</dbReference>
<dbReference type="SMART" id="SM00278">
    <property type="entry name" value="HhH1"/>
    <property type="match status" value="1"/>
</dbReference>
<dbReference type="GO" id="GO:0003677">
    <property type="term" value="F:DNA binding"/>
    <property type="evidence" value="ECO:0007669"/>
    <property type="project" value="UniProtKB-UniRule"/>
</dbReference>
<evidence type="ECO:0000313" key="9">
    <source>
        <dbReference type="EMBL" id="TWJ16586.1"/>
    </source>
</evidence>
<keyword evidence="1 7" id="KW-0479">Metal-binding</keyword>
<evidence type="ECO:0000313" key="10">
    <source>
        <dbReference type="Proteomes" id="UP000319449"/>
    </source>
</evidence>
<comment type="similarity">
    <text evidence="7">Belongs to the RecR family.</text>
</comment>
<dbReference type="InterPro" id="IPR000093">
    <property type="entry name" value="DNA_Rcmb_RecR"/>
</dbReference>
<evidence type="ECO:0000256" key="7">
    <source>
        <dbReference type="HAMAP-Rule" id="MF_00017"/>
    </source>
</evidence>
<dbReference type="GO" id="GO:0006310">
    <property type="term" value="P:DNA recombination"/>
    <property type="evidence" value="ECO:0007669"/>
    <property type="project" value="UniProtKB-UniRule"/>
</dbReference>
<keyword evidence="6 7" id="KW-0234">DNA repair</keyword>
<dbReference type="Gene3D" id="6.10.250.240">
    <property type="match status" value="1"/>
</dbReference>
<dbReference type="Pfam" id="PF21176">
    <property type="entry name" value="RecR_HhH"/>
    <property type="match status" value="1"/>
</dbReference>
<dbReference type="Gene3D" id="3.40.1360.10">
    <property type="match status" value="1"/>
</dbReference>
<dbReference type="GO" id="GO:0008270">
    <property type="term" value="F:zinc ion binding"/>
    <property type="evidence" value="ECO:0007669"/>
    <property type="project" value="UniProtKB-KW"/>
</dbReference>
<dbReference type="InterPro" id="IPR006171">
    <property type="entry name" value="TOPRIM_dom"/>
</dbReference>
<dbReference type="PROSITE" id="PS50880">
    <property type="entry name" value="TOPRIM"/>
    <property type="match status" value="1"/>
</dbReference>
<evidence type="ECO:0000256" key="6">
    <source>
        <dbReference type="ARBA" id="ARBA00023204"/>
    </source>
</evidence>
<evidence type="ECO:0000256" key="2">
    <source>
        <dbReference type="ARBA" id="ARBA00022763"/>
    </source>
</evidence>
<comment type="function">
    <text evidence="7">May play a role in DNA repair. It seems to be involved in an RecBC-independent recombinational process of DNA repair. It may act with RecF and RecO.</text>
</comment>
<keyword evidence="3 7" id="KW-0863">Zinc-finger</keyword>
<dbReference type="Pfam" id="PF21175">
    <property type="entry name" value="RecR_C"/>
    <property type="match status" value="1"/>
</dbReference>
<dbReference type="InterPro" id="IPR003583">
    <property type="entry name" value="Hlx-hairpin-Hlx_DNA-bd_motif"/>
</dbReference>
<keyword evidence="4 7" id="KW-0862">Zinc</keyword>
<dbReference type="CDD" id="cd01025">
    <property type="entry name" value="TOPRIM_recR"/>
    <property type="match status" value="1"/>
</dbReference>
<evidence type="ECO:0000256" key="3">
    <source>
        <dbReference type="ARBA" id="ARBA00022771"/>
    </source>
</evidence>
<evidence type="ECO:0000256" key="5">
    <source>
        <dbReference type="ARBA" id="ARBA00023172"/>
    </source>
</evidence>
<evidence type="ECO:0000256" key="1">
    <source>
        <dbReference type="ARBA" id="ARBA00022723"/>
    </source>
</evidence>
<dbReference type="PANTHER" id="PTHR30446">
    <property type="entry name" value="RECOMBINATION PROTEIN RECR"/>
    <property type="match status" value="1"/>
</dbReference>
<keyword evidence="2 7" id="KW-0227">DNA damage</keyword>
<comment type="caution">
    <text evidence="9">The sequence shown here is derived from an EMBL/GenBank/DDBJ whole genome shotgun (WGS) entry which is preliminary data.</text>
</comment>
<name>A0A562VF94_9BACT</name>
<dbReference type="Gene3D" id="1.10.8.420">
    <property type="entry name" value="RecR Domain 1"/>
    <property type="match status" value="1"/>
</dbReference>
<dbReference type="EMBL" id="VLLN01000026">
    <property type="protein sequence ID" value="TWJ16586.1"/>
    <property type="molecule type" value="Genomic_DNA"/>
</dbReference>
<sequence length="200" mass="22114">MKYMLQKALSLGRLVGELKKLPGVGEKTALRLALHLLKAPENLAALADSLLEVSRKVRFCSTCFMITEDDPCAVCREERESAIICVVEEPQDVLAIERSSAFKGRYHVLHGALSPLAGITPGDLRIAELMQRLEREGIREVVIATNFSVEGEATALYLTRLIKERGVRVTRLAHGIPTGGDLEFVDAATMFHALERRSEM</sequence>
<evidence type="ECO:0000256" key="4">
    <source>
        <dbReference type="ARBA" id="ARBA00022833"/>
    </source>
</evidence>
<proteinExistence type="inferred from homology"/>
<keyword evidence="10" id="KW-1185">Reference proteome</keyword>
<feature type="zinc finger region" description="C4-type" evidence="7">
    <location>
        <begin position="60"/>
        <end position="75"/>
    </location>
</feature>
<protein>
    <recommendedName>
        <fullName evidence="7">Recombination protein RecR</fullName>
    </recommendedName>
</protein>
<organism evidence="9 10">
    <name type="scientific">Geobacter argillaceus</name>
    <dbReference type="NCBI Taxonomy" id="345631"/>
    <lineage>
        <taxon>Bacteria</taxon>
        <taxon>Pseudomonadati</taxon>
        <taxon>Thermodesulfobacteriota</taxon>
        <taxon>Desulfuromonadia</taxon>
        <taxon>Geobacterales</taxon>
        <taxon>Geobacteraceae</taxon>
        <taxon>Geobacter</taxon>
    </lineage>
</organism>
<dbReference type="AlphaFoldDB" id="A0A562VF94"/>
<dbReference type="HAMAP" id="MF_00017">
    <property type="entry name" value="RecR"/>
    <property type="match status" value="1"/>
</dbReference>
<dbReference type="Pfam" id="PF13662">
    <property type="entry name" value="Toprim_4"/>
    <property type="match status" value="1"/>
</dbReference>
<dbReference type="SUPFAM" id="SSF111304">
    <property type="entry name" value="Recombination protein RecR"/>
    <property type="match status" value="1"/>
</dbReference>
<dbReference type="SMART" id="SM00493">
    <property type="entry name" value="TOPRIM"/>
    <property type="match status" value="1"/>
</dbReference>